<organism evidence="1">
    <name type="scientific">Rhizophora mucronata</name>
    <name type="common">Asiatic mangrove</name>
    <dbReference type="NCBI Taxonomy" id="61149"/>
    <lineage>
        <taxon>Eukaryota</taxon>
        <taxon>Viridiplantae</taxon>
        <taxon>Streptophyta</taxon>
        <taxon>Embryophyta</taxon>
        <taxon>Tracheophyta</taxon>
        <taxon>Spermatophyta</taxon>
        <taxon>Magnoliopsida</taxon>
        <taxon>eudicotyledons</taxon>
        <taxon>Gunneridae</taxon>
        <taxon>Pentapetalae</taxon>
        <taxon>rosids</taxon>
        <taxon>fabids</taxon>
        <taxon>Malpighiales</taxon>
        <taxon>Rhizophoraceae</taxon>
        <taxon>Rhizophora</taxon>
    </lineage>
</organism>
<reference evidence="1" key="1">
    <citation type="submission" date="2018-02" db="EMBL/GenBank/DDBJ databases">
        <title>Rhizophora mucronata_Transcriptome.</title>
        <authorList>
            <person name="Meera S.P."/>
            <person name="Sreeshan A."/>
            <person name="Augustine A."/>
        </authorList>
    </citation>
    <scope>NUCLEOTIDE SEQUENCE</scope>
    <source>
        <tissue evidence="1">Leaf</tissue>
    </source>
</reference>
<name>A0A2P2QJK7_RHIMU</name>
<proteinExistence type="predicted"/>
<evidence type="ECO:0000313" key="1">
    <source>
        <dbReference type="EMBL" id="MBX67189.1"/>
    </source>
</evidence>
<accession>A0A2P2QJK7</accession>
<dbReference type="EMBL" id="GGEC01086705">
    <property type="protein sequence ID" value="MBX67189.1"/>
    <property type="molecule type" value="Transcribed_RNA"/>
</dbReference>
<dbReference type="AlphaFoldDB" id="A0A2P2QJK7"/>
<protein>
    <submittedName>
        <fullName evidence="1">Uncharacterized protein</fullName>
    </submittedName>
</protein>
<sequence>MLKEDLQPLPYMWIKIKDSGLNFNIITFL</sequence>